<reference evidence="12 13" key="1">
    <citation type="submission" date="2019-04" db="EMBL/GenBank/DDBJ databases">
        <title>Friends and foes A comparative genomics study of 23 Aspergillus species from section Flavi.</title>
        <authorList>
            <consortium name="DOE Joint Genome Institute"/>
            <person name="Kjaerbolling I."/>
            <person name="Vesth T."/>
            <person name="Frisvad J.C."/>
            <person name="Nybo J.L."/>
            <person name="Theobald S."/>
            <person name="Kildgaard S."/>
            <person name="Isbrandt T."/>
            <person name="Kuo A."/>
            <person name="Sato A."/>
            <person name="Lyhne E.K."/>
            <person name="Kogle M.E."/>
            <person name="Wiebenga A."/>
            <person name="Kun R.S."/>
            <person name="Lubbers R.J."/>
            <person name="Makela M.R."/>
            <person name="Barry K."/>
            <person name="Chovatia M."/>
            <person name="Clum A."/>
            <person name="Daum C."/>
            <person name="Haridas S."/>
            <person name="He G."/>
            <person name="LaButti K."/>
            <person name="Lipzen A."/>
            <person name="Mondo S."/>
            <person name="Riley R."/>
            <person name="Salamov A."/>
            <person name="Simmons B.A."/>
            <person name="Magnuson J.K."/>
            <person name="Henrissat B."/>
            <person name="Mortensen U.H."/>
            <person name="Larsen T.O."/>
            <person name="Devries R.P."/>
            <person name="Grigoriev I.V."/>
            <person name="Machida M."/>
            <person name="Baker S.E."/>
            <person name="Andersen M.R."/>
        </authorList>
    </citation>
    <scope>NUCLEOTIDE SEQUENCE [LARGE SCALE GENOMIC DNA]</scope>
    <source>
        <strain evidence="12 13">IBT 18842</strain>
    </source>
</reference>
<dbReference type="GO" id="GO:0000981">
    <property type="term" value="F:DNA-binding transcription factor activity, RNA polymerase II-specific"/>
    <property type="evidence" value="ECO:0007669"/>
    <property type="project" value="InterPro"/>
</dbReference>
<dbReference type="Pfam" id="PF04082">
    <property type="entry name" value="Fungal_trans"/>
    <property type="match status" value="1"/>
</dbReference>
<name>A0A5N6TXM5_ASPAV</name>
<keyword evidence="6" id="KW-0805">Transcription regulation</keyword>
<dbReference type="PROSITE" id="PS00028">
    <property type="entry name" value="ZINC_FINGER_C2H2_1"/>
    <property type="match status" value="1"/>
</dbReference>
<keyword evidence="3" id="KW-0677">Repeat</keyword>
<feature type="compositionally biased region" description="Polar residues" evidence="10">
    <location>
        <begin position="224"/>
        <end position="233"/>
    </location>
</feature>
<feature type="region of interest" description="Disordered" evidence="10">
    <location>
        <begin position="195"/>
        <end position="234"/>
    </location>
</feature>
<dbReference type="CDD" id="cd12148">
    <property type="entry name" value="fungal_TF_MHR"/>
    <property type="match status" value="1"/>
</dbReference>
<dbReference type="Proteomes" id="UP000325780">
    <property type="component" value="Unassembled WGS sequence"/>
</dbReference>
<dbReference type="PANTHER" id="PTHR40626:SF10">
    <property type="entry name" value="C2H2-TYPE DOMAIN-CONTAINING PROTEIN"/>
    <property type="match status" value="1"/>
</dbReference>
<dbReference type="InterPro" id="IPR013087">
    <property type="entry name" value="Znf_C2H2_type"/>
</dbReference>
<evidence type="ECO:0000256" key="8">
    <source>
        <dbReference type="ARBA" id="ARBA00023242"/>
    </source>
</evidence>
<evidence type="ECO:0000313" key="12">
    <source>
        <dbReference type="EMBL" id="KAE8151067.1"/>
    </source>
</evidence>
<dbReference type="Pfam" id="PF00096">
    <property type="entry name" value="zf-C2H2"/>
    <property type="match status" value="1"/>
</dbReference>
<dbReference type="SUPFAM" id="SSF57667">
    <property type="entry name" value="beta-beta-alpha zinc fingers"/>
    <property type="match status" value="1"/>
</dbReference>
<evidence type="ECO:0000256" key="6">
    <source>
        <dbReference type="ARBA" id="ARBA00023015"/>
    </source>
</evidence>
<evidence type="ECO:0000256" key="9">
    <source>
        <dbReference type="PROSITE-ProRule" id="PRU00042"/>
    </source>
</evidence>
<keyword evidence="7" id="KW-0804">Transcription</keyword>
<evidence type="ECO:0000256" key="1">
    <source>
        <dbReference type="ARBA" id="ARBA00004123"/>
    </source>
</evidence>
<dbReference type="SMART" id="SM00355">
    <property type="entry name" value="ZnF_C2H2"/>
    <property type="match status" value="2"/>
</dbReference>
<keyword evidence="8" id="KW-0539">Nucleus</keyword>
<feature type="region of interest" description="Disordered" evidence="10">
    <location>
        <begin position="107"/>
        <end position="141"/>
    </location>
</feature>
<dbReference type="PROSITE" id="PS50157">
    <property type="entry name" value="ZINC_FINGER_C2H2_2"/>
    <property type="match status" value="2"/>
</dbReference>
<dbReference type="GO" id="GO:0005634">
    <property type="term" value="C:nucleus"/>
    <property type="evidence" value="ECO:0007669"/>
    <property type="project" value="UniProtKB-SubCell"/>
</dbReference>
<dbReference type="AlphaFoldDB" id="A0A5N6TXM5"/>
<dbReference type="InterPro" id="IPR036236">
    <property type="entry name" value="Znf_C2H2_sf"/>
</dbReference>
<sequence length="776" mass="87448">MARASTGCLEKSHTCQYCQRNFRRLEHLQRHVRLHTKERPYACSCGEAFARRDLLKRHHRVVHNEDPPPAPPSTSKVRRQSLPGSTVNPQRELPAFNADVASPSLNPHLSATVNASLPNGDRPSDAQISTPPDLLNGGGIGGDVELYDSGPVGMLPDTHYAYDAVEDFTSFVNSMGLAFDFDSLIDPQCLLPVHEAPSGVPHSEHNHPNARQSSRPDYDEEQSEPANRPQSPTLLPIPLNTAAVQAAVYIPLLKITEAQRTNLLQAHVPFQHLMPGFTLPSRDSLTRYLNAYFEGVYPHMTFMHGPSFRPDEHPLELILGMTALGAQYRYEHRKSLMLYYASKTIFLERQRLKEAALINRHMSRPLTVDPDPYSPCPTPGDDIRCLLNLVVFATWQQDPEIVKDGCSLQSLLVRLMRESGLVETDIPDSDTLDWPTWLQLELDRRVKLFAFAFLNVQSIVYNIPPILLSDEINLRLPSTCEEWRTVGETHWREVRQKVDQEQSFFQDALKFILESKDPPSSISPIPSPSSSIILIHALIHRILLSQQASVAGTTPPVDIFENALRRWTSTWQLAPESSLDPLNPNGPIPFTSTALLGLAYVRLQLDLGPCRMLASRDPQKISSTLLHSAPLVRGRRLLPALLHATHALSIPVKLGLEYVSRSQAFVWSIQHALCGLEFAVLLSKWLQAVGRTQQQHPLEEHEQRLLNWVRRIVEEGRNSLDDEDTTSDLDCDRLAFFVVRLWARIMRGNAQWPFVDIIGHSLEMYAEHSLPSSMDQ</sequence>
<accession>A0A5N6TXM5</accession>
<dbReference type="Gene3D" id="3.30.160.60">
    <property type="entry name" value="Classic Zinc Finger"/>
    <property type="match status" value="2"/>
</dbReference>
<proteinExistence type="predicted"/>
<evidence type="ECO:0000313" key="13">
    <source>
        <dbReference type="Proteomes" id="UP000325780"/>
    </source>
</evidence>
<dbReference type="GO" id="GO:0000978">
    <property type="term" value="F:RNA polymerase II cis-regulatory region sequence-specific DNA binding"/>
    <property type="evidence" value="ECO:0007669"/>
    <property type="project" value="InterPro"/>
</dbReference>
<evidence type="ECO:0000256" key="4">
    <source>
        <dbReference type="ARBA" id="ARBA00022771"/>
    </source>
</evidence>
<evidence type="ECO:0000256" key="2">
    <source>
        <dbReference type="ARBA" id="ARBA00022723"/>
    </source>
</evidence>
<feature type="region of interest" description="Disordered" evidence="10">
    <location>
        <begin position="62"/>
        <end position="92"/>
    </location>
</feature>
<comment type="subcellular location">
    <subcellularLocation>
        <location evidence="1">Nucleus</location>
    </subcellularLocation>
</comment>
<evidence type="ECO:0000256" key="10">
    <source>
        <dbReference type="SAM" id="MobiDB-lite"/>
    </source>
</evidence>
<dbReference type="InterPro" id="IPR051059">
    <property type="entry name" value="VerF-like"/>
</dbReference>
<keyword evidence="13" id="KW-1185">Reference proteome</keyword>
<evidence type="ECO:0000256" key="7">
    <source>
        <dbReference type="ARBA" id="ARBA00023163"/>
    </source>
</evidence>
<evidence type="ECO:0000256" key="5">
    <source>
        <dbReference type="ARBA" id="ARBA00022833"/>
    </source>
</evidence>
<keyword evidence="5" id="KW-0862">Zinc</keyword>
<keyword evidence="2" id="KW-0479">Metal-binding</keyword>
<dbReference type="EMBL" id="ML742079">
    <property type="protein sequence ID" value="KAE8151067.1"/>
    <property type="molecule type" value="Genomic_DNA"/>
</dbReference>
<dbReference type="GO" id="GO:0008270">
    <property type="term" value="F:zinc ion binding"/>
    <property type="evidence" value="ECO:0007669"/>
    <property type="project" value="UniProtKB-KW"/>
</dbReference>
<dbReference type="GO" id="GO:0006351">
    <property type="term" value="P:DNA-templated transcription"/>
    <property type="evidence" value="ECO:0007669"/>
    <property type="project" value="InterPro"/>
</dbReference>
<organism evidence="12 13">
    <name type="scientific">Aspergillus avenaceus</name>
    <dbReference type="NCBI Taxonomy" id="36643"/>
    <lineage>
        <taxon>Eukaryota</taxon>
        <taxon>Fungi</taxon>
        <taxon>Dikarya</taxon>
        <taxon>Ascomycota</taxon>
        <taxon>Pezizomycotina</taxon>
        <taxon>Eurotiomycetes</taxon>
        <taxon>Eurotiomycetidae</taxon>
        <taxon>Eurotiales</taxon>
        <taxon>Aspergillaceae</taxon>
        <taxon>Aspergillus</taxon>
        <taxon>Aspergillus subgen. Circumdati</taxon>
    </lineage>
</organism>
<gene>
    <name evidence="12" type="ORF">BDV25DRAFT_139224</name>
</gene>
<feature type="domain" description="C2H2-type" evidence="11">
    <location>
        <begin position="13"/>
        <end position="40"/>
    </location>
</feature>
<evidence type="ECO:0000256" key="3">
    <source>
        <dbReference type="ARBA" id="ARBA00022737"/>
    </source>
</evidence>
<feature type="domain" description="C2H2-type" evidence="11">
    <location>
        <begin position="41"/>
        <end position="68"/>
    </location>
</feature>
<keyword evidence="4 9" id="KW-0863">Zinc-finger</keyword>
<dbReference type="FunFam" id="3.30.160.60:FF:000100">
    <property type="entry name" value="Zinc finger 45-like"/>
    <property type="match status" value="1"/>
</dbReference>
<feature type="compositionally biased region" description="Polar residues" evidence="10">
    <location>
        <begin position="107"/>
        <end position="117"/>
    </location>
</feature>
<dbReference type="InterPro" id="IPR007219">
    <property type="entry name" value="XnlR_reg_dom"/>
</dbReference>
<dbReference type="OrthoDB" id="654211at2759"/>
<evidence type="ECO:0000259" key="11">
    <source>
        <dbReference type="PROSITE" id="PS50157"/>
    </source>
</evidence>
<dbReference type="PANTHER" id="PTHR40626">
    <property type="entry name" value="MIP31509P"/>
    <property type="match status" value="1"/>
</dbReference>
<dbReference type="GO" id="GO:0000785">
    <property type="term" value="C:chromatin"/>
    <property type="evidence" value="ECO:0007669"/>
    <property type="project" value="TreeGrafter"/>
</dbReference>
<protein>
    <recommendedName>
        <fullName evidence="11">C2H2-type domain-containing protein</fullName>
    </recommendedName>
</protein>